<keyword evidence="1" id="KW-0472">Membrane</keyword>
<proteinExistence type="predicted"/>
<keyword evidence="1" id="KW-0812">Transmembrane</keyword>
<keyword evidence="3" id="KW-1185">Reference proteome</keyword>
<accession>A0ABV0K1W6</accession>
<feature type="transmembrane region" description="Helical" evidence="1">
    <location>
        <begin position="12"/>
        <end position="30"/>
    </location>
</feature>
<keyword evidence="1" id="KW-1133">Transmembrane helix</keyword>
<comment type="caution">
    <text evidence="2">The sequence shown here is derived from an EMBL/GenBank/DDBJ whole genome shotgun (WGS) entry which is preliminary data.</text>
</comment>
<sequence>MLSESFQQGLKGVAAAAGFVLVGALVALVLSEFQGEFEMELQDGGGYIRVVGPTGQCELPDNFRPSDP</sequence>
<dbReference type="Proteomes" id="UP001482513">
    <property type="component" value="Unassembled WGS sequence"/>
</dbReference>
<name>A0ABV0K1W6_9CYAN</name>
<protein>
    <submittedName>
        <fullName evidence="2">Uncharacterized protein</fullName>
    </submittedName>
</protein>
<evidence type="ECO:0000313" key="3">
    <source>
        <dbReference type="Proteomes" id="UP001482513"/>
    </source>
</evidence>
<dbReference type="RefSeq" id="WP_190522176.1">
    <property type="nucleotide sequence ID" value="NZ_JAMPKX010000002.1"/>
</dbReference>
<reference evidence="2 3" key="1">
    <citation type="submission" date="2022-04" db="EMBL/GenBank/DDBJ databases">
        <title>Positive selection, recombination, and allopatry shape intraspecific diversity of widespread and dominant cyanobacteria.</title>
        <authorList>
            <person name="Wei J."/>
            <person name="Shu W."/>
            <person name="Hu C."/>
        </authorList>
    </citation>
    <scope>NUCLEOTIDE SEQUENCE [LARGE SCALE GENOMIC DNA]</scope>
    <source>
        <strain evidence="2 3">DQ-A4</strain>
    </source>
</reference>
<dbReference type="EMBL" id="JAMPKX010000002">
    <property type="protein sequence ID" value="MEP0946460.1"/>
    <property type="molecule type" value="Genomic_DNA"/>
</dbReference>
<evidence type="ECO:0000256" key="1">
    <source>
        <dbReference type="SAM" id="Phobius"/>
    </source>
</evidence>
<evidence type="ECO:0000313" key="2">
    <source>
        <dbReference type="EMBL" id="MEP0946460.1"/>
    </source>
</evidence>
<gene>
    <name evidence="2" type="ORF">NC992_06210</name>
</gene>
<organism evidence="2 3">
    <name type="scientific">Leptolyngbya subtilissima DQ-A4</name>
    <dbReference type="NCBI Taxonomy" id="2933933"/>
    <lineage>
        <taxon>Bacteria</taxon>
        <taxon>Bacillati</taxon>
        <taxon>Cyanobacteriota</taxon>
        <taxon>Cyanophyceae</taxon>
        <taxon>Leptolyngbyales</taxon>
        <taxon>Leptolyngbyaceae</taxon>
        <taxon>Leptolyngbya group</taxon>
        <taxon>Leptolyngbya</taxon>
    </lineage>
</organism>